<dbReference type="EMBL" id="HG996472">
    <property type="protein sequence ID" value="CAG1832511.1"/>
    <property type="molecule type" value="Genomic_DNA"/>
</dbReference>
<sequence>MDGSRTLYWFDPLPTRENRTELGFQFGRVRVRFDLDCNESVTSELTTSIGTAWQMTFQSPVPENDEGFVAVSARLPRNFLRPSIIFT</sequence>
<accession>A0A804K9Y3</accession>
<keyword evidence="3" id="KW-1185">Reference proteome</keyword>
<protein>
    <submittedName>
        <fullName evidence="1">(wild Malaysian banana) hypothetical protein</fullName>
    </submittedName>
</protein>
<name>A0A804K9Y3_MUSAM</name>
<dbReference type="InParanoid" id="A0A804K9Y3"/>
<dbReference type="Proteomes" id="UP000012960">
    <property type="component" value="Unplaced"/>
</dbReference>
<dbReference type="AlphaFoldDB" id="A0A804K9Y3"/>
<proteinExistence type="predicted"/>
<reference evidence="1" key="1">
    <citation type="submission" date="2021-03" db="EMBL/GenBank/DDBJ databases">
        <authorList>
            <consortium name="Genoscope - CEA"/>
            <person name="William W."/>
        </authorList>
    </citation>
    <scope>NUCLEOTIDE SEQUENCE</scope>
    <source>
        <strain evidence="1">Doubled-haploid Pahang</strain>
    </source>
</reference>
<evidence type="ECO:0000313" key="1">
    <source>
        <dbReference type="EMBL" id="CAG1832511.1"/>
    </source>
</evidence>
<evidence type="ECO:0000313" key="3">
    <source>
        <dbReference type="Proteomes" id="UP000012960"/>
    </source>
</evidence>
<evidence type="ECO:0000313" key="2">
    <source>
        <dbReference type="EnsemblPlants" id="Ma08_p23530.1"/>
    </source>
</evidence>
<dbReference type="Gramene" id="Ma08_t23530.1">
    <property type="protein sequence ID" value="Ma08_p23530.1"/>
    <property type="gene ID" value="Ma08_g23530"/>
</dbReference>
<organism evidence="2 3">
    <name type="scientific">Musa acuminata subsp. malaccensis</name>
    <name type="common">Wild banana</name>
    <name type="synonym">Musa malaccensis</name>
    <dbReference type="NCBI Taxonomy" id="214687"/>
    <lineage>
        <taxon>Eukaryota</taxon>
        <taxon>Viridiplantae</taxon>
        <taxon>Streptophyta</taxon>
        <taxon>Embryophyta</taxon>
        <taxon>Tracheophyta</taxon>
        <taxon>Spermatophyta</taxon>
        <taxon>Magnoliopsida</taxon>
        <taxon>Liliopsida</taxon>
        <taxon>Zingiberales</taxon>
        <taxon>Musaceae</taxon>
        <taxon>Musa</taxon>
    </lineage>
</organism>
<reference evidence="2" key="2">
    <citation type="submission" date="2021-05" db="UniProtKB">
        <authorList>
            <consortium name="EnsemblPlants"/>
        </authorList>
    </citation>
    <scope>IDENTIFICATION</scope>
    <source>
        <strain evidence="2">subsp. malaccensis</strain>
    </source>
</reference>
<gene>
    <name evidence="1" type="ORF">GSMUA_84310.1</name>
</gene>
<dbReference type="EnsemblPlants" id="Ma08_t23530.1">
    <property type="protein sequence ID" value="Ma08_p23530.1"/>
    <property type="gene ID" value="Ma08_g23530"/>
</dbReference>